<feature type="region of interest" description="Disordered" evidence="1">
    <location>
        <begin position="467"/>
        <end position="514"/>
    </location>
</feature>
<evidence type="ECO:0000313" key="4">
    <source>
        <dbReference type="EMBL" id="KAK7013224.1"/>
    </source>
</evidence>
<sequence length="514" mass="57771">MFVAGAARRRQWLDYTEMRPVSEVSGVYSPNPCIYVPTVPYLTDYGLAISPKTNSRHFREFDILPSGERSSQRGEIKLRASGVVPLFQVQHLNSKFDFAASAERQFCAETCPVRLSNSLFRVAVNFNFNTNKFPFGRSRIARAYLTRQTSNQLKRLVSIPAEFNSNFKISTLTPKQPTWWKVASQTEVATYVLGGWDIGICADLFFQGILYTQFIRYTKLCKRDSPWLKLFVAGLCMAPQSLALCDQFRPACHPSSMLWLQNVIKFEDLASASVLWRTHWLFHLTVIGSALVAFYVQLPFFCVRLWVMSRNIYIVFVVSLLFVMALAAASAATFFIFRRDFDRGLDWLAVHLGTAFLGDLILTVGIVVFLIRHSRVVIPHGETAHMVTGLLRLTIQSAAPAAMVALVNFIAATRINVTNERIRVELMLCEISNMVLPQLYAMSAMWTLNSREDIRAEAEGASELDTFSLVPAPPPADADREWSANDSIHETSPGPSLDILDEKSPPGRSLSTRS</sequence>
<dbReference type="PANTHER" id="PTHR40465">
    <property type="entry name" value="CHROMOSOME 1, WHOLE GENOME SHOTGUN SEQUENCE"/>
    <property type="match status" value="1"/>
</dbReference>
<keyword evidence="2" id="KW-0812">Transmembrane</keyword>
<dbReference type="AlphaFoldDB" id="A0AAW0AK74"/>
<dbReference type="Pfam" id="PF20152">
    <property type="entry name" value="DUF6534"/>
    <property type="match status" value="1"/>
</dbReference>
<evidence type="ECO:0000259" key="3">
    <source>
        <dbReference type="Pfam" id="PF20152"/>
    </source>
</evidence>
<evidence type="ECO:0000256" key="2">
    <source>
        <dbReference type="SAM" id="Phobius"/>
    </source>
</evidence>
<feature type="compositionally biased region" description="Basic and acidic residues" evidence="1">
    <location>
        <begin position="477"/>
        <end position="489"/>
    </location>
</feature>
<proteinExistence type="predicted"/>
<gene>
    <name evidence="4" type="ORF">R3P38DRAFT_3277961</name>
</gene>
<organism evidence="4 5">
    <name type="scientific">Favolaschia claudopus</name>
    <dbReference type="NCBI Taxonomy" id="2862362"/>
    <lineage>
        <taxon>Eukaryota</taxon>
        <taxon>Fungi</taxon>
        <taxon>Dikarya</taxon>
        <taxon>Basidiomycota</taxon>
        <taxon>Agaricomycotina</taxon>
        <taxon>Agaricomycetes</taxon>
        <taxon>Agaricomycetidae</taxon>
        <taxon>Agaricales</taxon>
        <taxon>Marasmiineae</taxon>
        <taxon>Mycenaceae</taxon>
        <taxon>Favolaschia</taxon>
    </lineage>
</organism>
<feature type="transmembrane region" description="Helical" evidence="2">
    <location>
        <begin position="349"/>
        <end position="371"/>
    </location>
</feature>
<feature type="transmembrane region" description="Helical" evidence="2">
    <location>
        <begin position="280"/>
        <end position="306"/>
    </location>
</feature>
<dbReference type="EMBL" id="JAWWNJ010000060">
    <property type="protein sequence ID" value="KAK7013224.1"/>
    <property type="molecule type" value="Genomic_DNA"/>
</dbReference>
<protein>
    <recommendedName>
        <fullName evidence="3">DUF6534 domain-containing protein</fullName>
    </recommendedName>
</protein>
<feature type="domain" description="DUF6534" evidence="3">
    <location>
        <begin position="356"/>
        <end position="452"/>
    </location>
</feature>
<evidence type="ECO:0000313" key="5">
    <source>
        <dbReference type="Proteomes" id="UP001362999"/>
    </source>
</evidence>
<keyword evidence="2" id="KW-1133">Transmembrane helix</keyword>
<accession>A0AAW0AK74</accession>
<feature type="transmembrane region" description="Helical" evidence="2">
    <location>
        <begin position="391"/>
        <end position="411"/>
    </location>
</feature>
<name>A0AAW0AK74_9AGAR</name>
<dbReference type="Proteomes" id="UP001362999">
    <property type="component" value="Unassembled WGS sequence"/>
</dbReference>
<keyword evidence="5" id="KW-1185">Reference proteome</keyword>
<evidence type="ECO:0000256" key="1">
    <source>
        <dbReference type="SAM" id="MobiDB-lite"/>
    </source>
</evidence>
<comment type="caution">
    <text evidence="4">The sequence shown here is derived from an EMBL/GenBank/DDBJ whole genome shotgun (WGS) entry which is preliminary data.</text>
</comment>
<reference evidence="4 5" key="1">
    <citation type="journal article" date="2024" name="J Genomics">
        <title>Draft genome sequencing and assembly of Favolaschia claudopus CIRM-BRFM 2984 isolated from oak limbs.</title>
        <authorList>
            <person name="Navarro D."/>
            <person name="Drula E."/>
            <person name="Chaduli D."/>
            <person name="Cazenave R."/>
            <person name="Ahrendt S."/>
            <person name="Wang J."/>
            <person name="Lipzen A."/>
            <person name="Daum C."/>
            <person name="Barry K."/>
            <person name="Grigoriev I.V."/>
            <person name="Favel A."/>
            <person name="Rosso M.N."/>
            <person name="Martin F."/>
        </authorList>
    </citation>
    <scope>NUCLEOTIDE SEQUENCE [LARGE SCALE GENOMIC DNA]</scope>
    <source>
        <strain evidence="4 5">CIRM-BRFM 2984</strain>
    </source>
</reference>
<dbReference type="InterPro" id="IPR045339">
    <property type="entry name" value="DUF6534"/>
</dbReference>
<keyword evidence="2" id="KW-0472">Membrane</keyword>
<dbReference type="PANTHER" id="PTHR40465:SF1">
    <property type="entry name" value="DUF6534 DOMAIN-CONTAINING PROTEIN"/>
    <property type="match status" value="1"/>
</dbReference>
<feature type="transmembrane region" description="Helical" evidence="2">
    <location>
        <begin position="312"/>
        <end position="337"/>
    </location>
</feature>